<dbReference type="InterPro" id="IPR011747">
    <property type="entry name" value="CHP02241"/>
</dbReference>
<dbReference type="Proteomes" id="UP000589626">
    <property type="component" value="Unassembled WGS sequence"/>
</dbReference>
<accession>A0A7W4VU29</accession>
<reference evidence="1 2" key="1">
    <citation type="submission" date="2020-08" db="EMBL/GenBank/DDBJ databases">
        <title>Sequencing the genomes of 1000 actinobacteria strains.</title>
        <authorList>
            <person name="Klenk H.-P."/>
        </authorList>
    </citation>
    <scope>NUCLEOTIDE SEQUENCE [LARGE SCALE GENOMIC DNA]</scope>
    <source>
        <strain evidence="1 2">DSM 105498</strain>
    </source>
</reference>
<dbReference type="EMBL" id="JACHWR010000001">
    <property type="protein sequence ID" value="MBB3041798.1"/>
    <property type="molecule type" value="Genomic_DNA"/>
</dbReference>
<proteinExistence type="predicted"/>
<protein>
    <submittedName>
        <fullName evidence="1">Phage tail-like protein</fullName>
    </submittedName>
</protein>
<dbReference type="GO" id="GO:0005198">
    <property type="term" value="F:structural molecule activity"/>
    <property type="evidence" value="ECO:0007669"/>
    <property type="project" value="InterPro"/>
</dbReference>
<comment type="caution">
    <text evidence="1">The sequence shown here is derived from an EMBL/GenBank/DDBJ whole genome shotgun (WGS) entry which is preliminary data.</text>
</comment>
<dbReference type="PANTHER" id="PTHR38009">
    <property type="entry name" value="CONSERVED HYPOTHETICAL PHAGE TAIL PROTEIN"/>
    <property type="match status" value="1"/>
</dbReference>
<evidence type="ECO:0000313" key="1">
    <source>
        <dbReference type="EMBL" id="MBB3041798.1"/>
    </source>
</evidence>
<dbReference type="PANTHER" id="PTHR38009:SF1">
    <property type="entry name" value="CONSERVED HYPOTHETICAL PHAGE TAIL PROTEIN"/>
    <property type="match status" value="1"/>
</dbReference>
<gene>
    <name evidence="1" type="ORF">FHU40_001599</name>
</gene>
<keyword evidence="2" id="KW-1185">Reference proteome</keyword>
<evidence type="ECO:0000313" key="2">
    <source>
        <dbReference type="Proteomes" id="UP000589626"/>
    </source>
</evidence>
<organism evidence="1 2">
    <name type="scientific">Nocardioides soli</name>
    <dbReference type="NCBI Taxonomy" id="1036020"/>
    <lineage>
        <taxon>Bacteria</taxon>
        <taxon>Bacillati</taxon>
        <taxon>Actinomycetota</taxon>
        <taxon>Actinomycetes</taxon>
        <taxon>Propionibacteriales</taxon>
        <taxon>Nocardioidaceae</taxon>
        <taxon>Nocardioides</taxon>
    </lineage>
</organism>
<name>A0A7W4VU29_9ACTN</name>
<dbReference type="RefSeq" id="WP_183591662.1">
    <property type="nucleotide sequence ID" value="NZ_JACHWR010000001.1"/>
</dbReference>
<sequence length="160" mass="17575">MASSDITTPLGGDLPIANRFLFELDGVELGVFKEVTGLNVSVQTEEIREGGQNGYAHQVPSRMTWPNLVFRRGVTDSNALFDWFSKTSGEGFAANQNKLTKSTGAVTVIDAGGNRLRSWEFIDVFPVRWRGPDFSVESADPLEEELEVAHHGFRAVTQAS</sequence>
<dbReference type="InterPro" id="IPR010667">
    <property type="entry name" value="Phage_T4_Gp19"/>
</dbReference>
<dbReference type="Pfam" id="PF06841">
    <property type="entry name" value="Phage_T4_gp19"/>
    <property type="match status" value="1"/>
</dbReference>
<dbReference type="NCBIfam" id="TIGR02241">
    <property type="entry name" value="conserved hypothetical phage tail region protein"/>
    <property type="match status" value="1"/>
</dbReference>
<dbReference type="AlphaFoldDB" id="A0A7W4VU29"/>